<reference evidence="2 3" key="1">
    <citation type="journal article" date="2004" name="Nature">
        <title>Genome evolution in yeasts.</title>
        <authorList>
            <consortium name="Genolevures"/>
            <person name="Dujon B."/>
            <person name="Sherman D."/>
            <person name="Fischer G."/>
            <person name="Durrens P."/>
            <person name="Casaregola S."/>
            <person name="Lafontaine I."/>
            <person name="de Montigny J."/>
            <person name="Marck C."/>
            <person name="Neuveglise C."/>
            <person name="Talla E."/>
            <person name="Goffard N."/>
            <person name="Frangeul L."/>
            <person name="Aigle M."/>
            <person name="Anthouard V."/>
            <person name="Babour A."/>
            <person name="Barbe V."/>
            <person name="Barnay S."/>
            <person name="Blanchin S."/>
            <person name="Beckerich J.M."/>
            <person name="Beyne E."/>
            <person name="Bleykasten C."/>
            <person name="Boisrame A."/>
            <person name="Boyer J."/>
            <person name="Cattolico L."/>
            <person name="Confanioleri F."/>
            <person name="de Daruvar A."/>
            <person name="Despons L."/>
            <person name="Fabre E."/>
            <person name="Fairhead C."/>
            <person name="Ferry-Dumazet H."/>
            <person name="Groppi A."/>
            <person name="Hantraye F."/>
            <person name="Hennequin C."/>
            <person name="Jauniaux N."/>
            <person name="Joyet P."/>
            <person name="Kachouri R."/>
            <person name="Kerrest A."/>
            <person name="Koszul R."/>
            <person name="Lemaire M."/>
            <person name="Lesur I."/>
            <person name="Ma L."/>
            <person name="Muller H."/>
            <person name="Nicaud J.M."/>
            <person name="Nikolski M."/>
            <person name="Oztas S."/>
            <person name="Ozier-Kalogeropoulos O."/>
            <person name="Pellenz S."/>
            <person name="Potier S."/>
            <person name="Richard G.F."/>
            <person name="Straub M.L."/>
            <person name="Suleau A."/>
            <person name="Swennene D."/>
            <person name="Tekaia F."/>
            <person name="Wesolowski-Louvel M."/>
            <person name="Westhof E."/>
            <person name="Wirth B."/>
            <person name="Zeniou-Meyer M."/>
            <person name="Zivanovic I."/>
            <person name="Bolotin-Fukuhara M."/>
            <person name="Thierry A."/>
            <person name="Bouchier C."/>
            <person name="Caudron B."/>
            <person name="Scarpelli C."/>
            <person name="Gaillardin C."/>
            <person name="Weissenbach J."/>
            <person name="Wincker P."/>
            <person name="Souciet J.L."/>
        </authorList>
    </citation>
    <scope>NUCLEOTIDE SEQUENCE [LARGE SCALE GENOMIC DNA]</scope>
    <source>
        <strain evidence="3">ATCC 36239 / CBS 767 / BCRC 21394 / JCM 1990 / NBRC 0083 / IGC 2968</strain>
    </source>
</reference>
<dbReference type="InParanoid" id="Q6BYA7"/>
<protein>
    <submittedName>
        <fullName evidence="2">DEHA2A11022p</fullName>
    </submittedName>
</protein>
<dbReference type="SUPFAM" id="SSF54791">
    <property type="entry name" value="Eukaryotic type KH-domain (KH-domain type I)"/>
    <property type="match status" value="1"/>
</dbReference>
<keyword evidence="3" id="KW-1185">Reference proteome</keyword>
<evidence type="ECO:0000313" key="3">
    <source>
        <dbReference type="Proteomes" id="UP000000599"/>
    </source>
</evidence>
<organism evidence="2 3">
    <name type="scientific">Debaryomyces hansenii (strain ATCC 36239 / CBS 767 / BCRC 21394 / JCM 1990 / NBRC 0083 / IGC 2968)</name>
    <name type="common">Yeast</name>
    <name type="synonym">Torulaspora hansenii</name>
    <dbReference type="NCBI Taxonomy" id="284592"/>
    <lineage>
        <taxon>Eukaryota</taxon>
        <taxon>Fungi</taxon>
        <taxon>Dikarya</taxon>
        <taxon>Ascomycota</taxon>
        <taxon>Saccharomycotina</taxon>
        <taxon>Pichiomycetes</taxon>
        <taxon>Debaryomycetaceae</taxon>
        <taxon>Debaryomyces</taxon>
    </lineage>
</organism>
<dbReference type="OrthoDB" id="4020846at2759"/>
<dbReference type="HOGENOM" id="CLU_713760_0_0_1"/>
<dbReference type="RefSeq" id="XP_456812.2">
    <property type="nucleotide sequence ID" value="XM_456812.1"/>
</dbReference>
<gene>
    <name evidence="2" type="ordered locus">DEHA2A11022g</name>
</gene>
<dbReference type="InterPro" id="IPR004088">
    <property type="entry name" value="KH_dom_type_1"/>
</dbReference>
<feature type="domain" description="K Homology" evidence="1">
    <location>
        <begin position="306"/>
        <end position="374"/>
    </location>
</feature>
<dbReference type="Gene3D" id="3.30.1370.10">
    <property type="entry name" value="K Homology domain, type 1"/>
    <property type="match status" value="1"/>
</dbReference>
<dbReference type="Pfam" id="PF00013">
    <property type="entry name" value="KH_1"/>
    <property type="match status" value="1"/>
</dbReference>
<proteinExistence type="predicted"/>
<dbReference type="Proteomes" id="UP000000599">
    <property type="component" value="Chromosome A"/>
</dbReference>
<dbReference type="KEGG" id="dha:DEHA2A11022g"/>
<dbReference type="GO" id="GO:0003723">
    <property type="term" value="F:RNA binding"/>
    <property type="evidence" value="ECO:0007669"/>
    <property type="project" value="InterPro"/>
</dbReference>
<evidence type="ECO:0000259" key="1">
    <source>
        <dbReference type="Pfam" id="PF00013"/>
    </source>
</evidence>
<sequence>MSLQPTPNGSSDRIYCPESTSTLASAENESRSINRMSSSSIVGSQECYSESYVDADDEWIFSSLYLYNTLWIEYSEIKNSYIYGKSPGDSSLISIDKLQEKTDHNDPSKQVRVRICSKQIIQFLSELNKNYEAEIFFEQSHSFNDNRAWVMCKKLCVDEWMVSLAPIKNKSMKQILATMARLHFESALYIDFFVSTSRVMQMKSYICKNAPNLSCLYESTFNGDVIRIHPNYSSNSKLPTENDTFESISELLDVMDSNYNDIIIHNPLYEFPSCPRSIVSLTTTLRKKIKVCEIPQPTDIIRKVLSLKKHEVSFLMGFQGTRINSIRKSSACVVKVLPYSTTMDATFIPLKNTPQDLVICGTPANVQYSINLIQNYLMDYRDSNSCP</sequence>
<dbReference type="GeneID" id="2899588"/>
<dbReference type="EMBL" id="CR382133">
    <property type="protein sequence ID" value="CAG84787.2"/>
    <property type="molecule type" value="Genomic_DNA"/>
</dbReference>
<evidence type="ECO:0000313" key="2">
    <source>
        <dbReference type="EMBL" id="CAG84787.2"/>
    </source>
</evidence>
<dbReference type="VEuPathDB" id="FungiDB:DEHA2A11022g"/>
<accession>Q6BYA7</accession>
<dbReference type="AlphaFoldDB" id="Q6BYA7"/>
<dbReference type="InterPro" id="IPR036612">
    <property type="entry name" value="KH_dom_type_1_sf"/>
</dbReference>
<name>Q6BYA7_DEBHA</name>